<dbReference type="CDD" id="cd04458">
    <property type="entry name" value="CSP_CDS"/>
    <property type="match status" value="1"/>
</dbReference>
<reference evidence="5" key="2">
    <citation type="submission" date="2021-08" db="EMBL/GenBank/DDBJ databases">
        <authorList>
            <person name="Eriksson T."/>
        </authorList>
    </citation>
    <scope>NUCLEOTIDE SEQUENCE</scope>
    <source>
        <strain evidence="5">Stoneville</strain>
        <tissue evidence="5">Whole head</tissue>
    </source>
</reference>
<feature type="domain" description="CSD" evidence="4">
    <location>
        <begin position="160"/>
        <end position="193"/>
    </location>
</feature>
<dbReference type="Pfam" id="PF00313">
    <property type="entry name" value="CSD"/>
    <property type="match status" value="1"/>
</dbReference>
<dbReference type="InterPro" id="IPR012340">
    <property type="entry name" value="NA-bd_OB-fold"/>
</dbReference>
<feature type="region of interest" description="Disordered" evidence="3">
    <location>
        <begin position="32"/>
        <end position="67"/>
    </location>
</feature>
<evidence type="ECO:0000256" key="3">
    <source>
        <dbReference type="SAM" id="MobiDB-lite"/>
    </source>
</evidence>
<dbReference type="GO" id="GO:0031054">
    <property type="term" value="P:pre-miRNA processing"/>
    <property type="evidence" value="ECO:0007669"/>
    <property type="project" value="TreeGrafter"/>
</dbReference>
<comment type="subcellular location">
    <subcellularLocation>
        <location evidence="1">Cytoplasm</location>
    </subcellularLocation>
</comment>
<evidence type="ECO:0000259" key="4">
    <source>
        <dbReference type="PROSITE" id="PS51857"/>
    </source>
</evidence>
<organism evidence="5 6">
    <name type="scientific">Tenebrio molitor</name>
    <name type="common">Yellow mealworm beetle</name>
    <dbReference type="NCBI Taxonomy" id="7067"/>
    <lineage>
        <taxon>Eukaryota</taxon>
        <taxon>Metazoa</taxon>
        <taxon>Ecdysozoa</taxon>
        <taxon>Arthropoda</taxon>
        <taxon>Hexapoda</taxon>
        <taxon>Insecta</taxon>
        <taxon>Pterygota</taxon>
        <taxon>Neoptera</taxon>
        <taxon>Endopterygota</taxon>
        <taxon>Coleoptera</taxon>
        <taxon>Polyphaga</taxon>
        <taxon>Cucujiformia</taxon>
        <taxon>Tenebrionidae</taxon>
        <taxon>Tenebrio</taxon>
    </lineage>
</organism>
<dbReference type="InterPro" id="IPR002059">
    <property type="entry name" value="CSP_DNA-bd"/>
</dbReference>
<dbReference type="GO" id="GO:0005737">
    <property type="term" value="C:cytoplasm"/>
    <property type="evidence" value="ECO:0007669"/>
    <property type="project" value="UniProtKB-SubCell"/>
</dbReference>
<dbReference type="PANTHER" id="PTHR46109:SF1">
    <property type="entry name" value="PROTEIN LIN-28 HOMOLOG"/>
    <property type="match status" value="1"/>
</dbReference>
<evidence type="ECO:0000313" key="5">
    <source>
        <dbReference type="EMBL" id="KAH0818382.1"/>
    </source>
</evidence>
<name>A0A8J6HQ74_TENMO</name>
<proteinExistence type="predicted"/>
<sequence length="193" mass="20859">MGVQGPGNQISEERRRLVLGVVLKFETVVRGDGSGRRKGRGQGRLGRGGTKNRRPPPNDSSGCVQGGGGCSRMLSPFSPGVRDEESAADCRLSVLLETTPVKQPLYWPGCILKRAIVVTAGKYNRSVNCSRFFSKERKCRNKRSEGGSASQGGSEASFGLRRGKCKWFNVAKGWGFITPDDGGQDVFVHQVIA</sequence>
<dbReference type="EMBL" id="JABDTM020017791">
    <property type="protein sequence ID" value="KAH0818382.1"/>
    <property type="molecule type" value="Genomic_DNA"/>
</dbReference>
<reference evidence="5" key="1">
    <citation type="journal article" date="2020" name="J Insects Food Feed">
        <title>The yellow mealworm (Tenebrio molitor) genome: a resource for the emerging insects as food and feed industry.</title>
        <authorList>
            <person name="Eriksson T."/>
            <person name="Andere A."/>
            <person name="Kelstrup H."/>
            <person name="Emery V."/>
            <person name="Picard C."/>
        </authorList>
    </citation>
    <scope>NUCLEOTIDE SEQUENCE</scope>
    <source>
        <strain evidence="5">Stoneville</strain>
        <tissue evidence="5">Whole head</tissue>
    </source>
</reference>
<protein>
    <recommendedName>
        <fullName evidence="4">CSD domain-containing protein</fullName>
    </recommendedName>
</protein>
<dbReference type="PANTHER" id="PTHR46109">
    <property type="entry name" value="PROTEIN LIN-28"/>
    <property type="match status" value="1"/>
</dbReference>
<evidence type="ECO:0000256" key="1">
    <source>
        <dbReference type="ARBA" id="ARBA00004496"/>
    </source>
</evidence>
<evidence type="ECO:0000256" key="2">
    <source>
        <dbReference type="ARBA" id="ARBA00022490"/>
    </source>
</evidence>
<keyword evidence="2" id="KW-0963">Cytoplasm</keyword>
<dbReference type="Proteomes" id="UP000719412">
    <property type="component" value="Unassembled WGS sequence"/>
</dbReference>
<comment type="caution">
    <text evidence="5">The sequence shown here is derived from an EMBL/GenBank/DDBJ whole genome shotgun (WGS) entry which is preliminary data.</text>
</comment>
<dbReference type="GO" id="GO:0003729">
    <property type="term" value="F:mRNA binding"/>
    <property type="evidence" value="ECO:0007669"/>
    <property type="project" value="TreeGrafter"/>
</dbReference>
<keyword evidence="6" id="KW-1185">Reference proteome</keyword>
<dbReference type="GO" id="GO:0005634">
    <property type="term" value="C:nucleus"/>
    <property type="evidence" value="ECO:0007669"/>
    <property type="project" value="TreeGrafter"/>
</dbReference>
<dbReference type="SUPFAM" id="SSF50249">
    <property type="entry name" value="Nucleic acid-binding proteins"/>
    <property type="match status" value="1"/>
</dbReference>
<dbReference type="PRINTS" id="PR00050">
    <property type="entry name" value="COLDSHOCK"/>
</dbReference>
<dbReference type="AlphaFoldDB" id="A0A8J6HQ74"/>
<gene>
    <name evidence="5" type="ORF">GEV33_004409</name>
</gene>
<dbReference type="PROSITE" id="PS51857">
    <property type="entry name" value="CSD_2"/>
    <property type="match status" value="1"/>
</dbReference>
<dbReference type="InterPro" id="IPR051373">
    <property type="entry name" value="Lin-28_RNA-binding"/>
</dbReference>
<accession>A0A8J6HQ74</accession>
<evidence type="ECO:0000313" key="6">
    <source>
        <dbReference type="Proteomes" id="UP000719412"/>
    </source>
</evidence>
<dbReference type="Gene3D" id="2.40.50.140">
    <property type="entry name" value="Nucleic acid-binding proteins"/>
    <property type="match status" value="1"/>
</dbReference>